<proteinExistence type="predicted"/>
<evidence type="ECO:0000313" key="2">
    <source>
        <dbReference type="EMBL" id="MFC6726814.1"/>
    </source>
</evidence>
<dbReference type="Proteomes" id="UP001596328">
    <property type="component" value="Unassembled WGS sequence"/>
</dbReference>
<feature type="compositionally biased region" description="Low complexity" evidence="1">
    <location>
        <begin position="1"/>
        <end position="12"/>
    </location>
</feature>
<accession>A0ABD5S5L5</accession>
<evidence type="ECO:0000313" key="3">
    <source>
        <dbReference type="Proteomes" id="UP001596328"/>
    </source>
</evidence>
<evidence type="ECO:0000256" key="1">
    <source>
        <dbReference type="SAM" id="MobiDB-lite"/>
    </source>
</evidence>
<feature type="region of interest" description="Disordered" evidence="1">
    <location>
        <begin position="1"/>
        <end position="21"/>
    </location>
</feature>
<feature type="non-terminal residue" evidence="2">
    <location>
        <position position="1"/>
    </location>
</feature>
<comment type="caution">
    <text evidence="2">The sequence shown here is derived from an EMBL/GenBank/DDBJ whole genome shotgun (WGS) entry which is preliminary data.</text>
</comment>
<gene>
    <name evidence="2" type="ORF">ACFQE1_21050</name>
</gene>
<dbReference type="EMBL" id="JBHSWU010001417">
    <property type="protein sequence ID" value="MFC6726814.1"/>
    <property type="molecule type" value="Genomic_DNA"/>
</dbReference>
<protein>
    <submittedName>
        <fullName evidence="2">Uncharacterized protein</fullName>
    </submittedName>
</protein>
<organism evidence="2 3">
    <name type="scientific">Halobium palmae</name>
    <dbReference type="NCBI Taxonomy" id="1776492"/>
    <lineage>
        <taxon>Archaea</taxon>
        <taxon>Methanobacteriati</taxon>
        <taxon>Methanobacteriota</taxon>
        <taxon>Stenosarchaea group</taxon>
        <taxon>Halobacteria</taxon>
        <taxon>Halobacteriales</taxon>
        <taxon>Haloferacaceae</taxon>
        <taxon>Halobium</taxon>
    </lineage>
</organism>
<keyword evidence="3" id="KW-1185">Reference proteome</keyword>
<reference evidence="2 3" key="1">
    <citation type="journal article" date="2019" name="Int. J. Syst. Evol. Microbiol.">
        <title>The Global Catalogue of Microorganisms (GCM) 10K type strain sequencing project: providing services to taxonomists for standard genome sequencing and annotation.</title>
        <authorList>
            <consortium name="The Broad Institute Genomics Platform"/>
            <consortium name="The Broad Institute Genome Sequencing Center for Infectious Disease"/>
            <person name="Wu L."/>
            <person name="Ma J."/>
        </authorList>
    </citation>
    <scope>NUCLEOTIDE SEQUENCE [LARGE SCALE GENOMIC DNA]</scope>
    <source>
        <strain evidence="2 3">NBRC 111368</strain>
    </source>
</reference>
<dbReference type="AlphaFoldDB" id="A0ABD5S5L5"/>
<name>A0ABD5S5L5_9EURY</name>
<sequence>AAPAAVAAAAPAEPKRKARRETPSLPSVIVCRFGTGRSEYFGSVPTFFFVGWPLRGYRSSKKLDHKDRSRSGRPRFPEFSLIAHGTTYSTRLPLRL</sequence>